<dbReference type="InterPro" id="IPR002562">
    <property type="entry name" value="3'-5'_exonuclease_dom"/>
</dbReference>
<dbReference type="RefSeq" id="WP_172159685.1">
    <property type="nucleotide sequence ID" value="NZ_WOEZ01000005.1"/>
</dbReference>
<dbReference type="SMART" id="SM00279">
    <property type="entry name" value="HhH2"/>
    <property type="match status" value="1"/>
</dbReference>
<dbReference type="GO" id="GO:0008409">
    <property type="term" value="F:5'-3' exonuclease activity"/>
    <property type="evidence" value="ECO:0007669"/>
    <property type="project" value="UniProtKB-UniRule"/>
</dbReference>
<dbReference type="FunFam" id="1.20.1060.10:FF:000001">
    <property type="entry name" value="DNA polymerase I"/>
    <property type="match status" value="1"/>
</dbReference>
<dbReference type="Gene3D" id="1.10.150.20">
    <property type="entry name" value="5' to 3' exonuclease, C-terminal subdomain"/>
    <property type="match status" value="2"/>
</dbReference>
<reference evidence="21 22" key="1">
    <citation type="submission" date="2019-11" db="EMBL/GenBank/DDBJ databases">
        <title>Metabolism of dissolved organic matter in forest soils.</title>
        <authorList>
            <person name="Cyle K.T."/>
            <person name="Wilhelm R.C."/>
            <person name="Martinez C.E."/>
        </authorList>
    </citation>
    <scope>NUCLEOTIDE SEQUENCE [LARGE SCALE GENOMIC DNA]</scope>
    <source>
        <strain evidence="21 22">5N</strain>
    </source>
</reference>
<dbReference type="Pfam" id="PF01367">
    <property type="entry name" value="5_3_exonuc"/>
    <property type="match status" value="1"/>
</dbReference>
<keyword evidence="9 17" id="KW-0227">DNA damage</keyword>
<dbReference type="FunFam" id="1.10.150.20:FF:000002">
    <property type="entry name" value="DNA polymerase I"/>
    <property type="match status" value="1"/>
</dbReference>
<dbReference type="SMART" id="SM00475">
    <property type="entry name" value="53EXOc"/>
    <property type="match status" value="1"/>
</dbReference>
<keyword evidence="6 17" id="KW-0548">Nucleotidyltransferase</keyword>
<dbReference type="InterPro" id="IPR018320">
    <property type="entry name" value="DNA_polymerase_1"/>
</dbReference>
<keyword evidence="10 17" id="KW-0378">Hydrolase</keyword>
<feature type="domain" description="5'-3' exonuclease" evidence="19">
    <location>
        <begin position="9"/>
        <end position="264"/>
    </location>
</feature>
<feature type="domain" description="DNA-directed DNA polymerase family A palm" evidence="20">
    <location>
        <begin position="671"/>
        <end position="877"/>
    </location>
</feature>
<comment type="catalytic activity">
    <reaction evidence="15 17">
        <text>DNA(n) + a 2'-deoxyribonucleoside 5'-triphosphate = DNA(n+1) + diphosphate</text>
        <dbReference type="Rhea" id="RHEA:22508"/>
        <dbReference type="Rhea" id="RHEA-COMP:17339"/>
        <dbReference type="Rhea" id="RHEA-COMP:17340"/>
        <dbReference type="ChEBI" id="CHEBI:33019"/>
        <dbReference type="ChEBI" id="CHEBI:61560"/>
        <dbReference type="ChEBI" id="CHEBI:173112"/>
        <dbReference type="EC" id="2.7.7.7"/>
    </reaction>
</comment>
<keyword evidence="12 17" id="KW-0239">DNA-directed DNA polymerase</keyword>
<dbReference type="SUPFAM" id="SSF56672">
    <property type="entry name" value="DNA/RNA polymerases"/>
    <property type="match status" value="1"/>
</dbReference>
<proteinExistence type="inferred from homology"/>
<evidence type="ECO:0000256" key="1">
    <source>
        <dbReference type="ARBA" id="ARBA00007705"/>
    </source>
</evidence>
<dbReference type="InterPro" id="IPR036279">
    <property type="entry name" value="5-3_exonuclease_C_sf"/>
</dbReference>
<comment type="subunit">
    <text evidence="2">Single-chain monomer with multiple functions.</text>
</comment>
<dbReference type="InterPro" id="IPR020045">
    <property type="entry name" value="DNA_polI_H3TH"/>
</dbReference>
<dbReference type="PANTHER" id="PTHR10133">
    <property type="entry name" value="DNA POLYMERASE I"/>
    <property type="match status" value="1"/>
</dbReference>
<dbReference type="Proteomes" id="UP000655523">
    <property type="component" value="Unassembled WGS sequence"/>
</dbReference>
<dbReference type="FunFam" id="1.10.150.20:FF:000003">
    <property type="entry name" value="DNA polymerase I"/>
    <property type="match status" value="1"/>
</dbReference>
<dbReference type="EMBL" id="WOEZ01000005">
    <property type="protein sequence ID" value="NPT53232.1"/>
    <property type="molecule type" value="Genomic_DNA"/>
</dbReference>
<dbReference type="SMART" id="SM00474">
    <property type="entry name" value="35EXOc"/>
    <property type="match status" value="1"/>
</dbReference>
<evidence type="ECO:0000256" key="9">
    <source>
        <dbReference type="ARBA" id="ARBA00022763"/>
    </source>
</evidence>
<name>A0A972SFW3_9BURK</name>
<dbReference type="PROSITE" id="PS00447">
    <property type="entry name" value="DNA_POLYMERASE_A"/>
    <property type="match status" value="1"/>
</dbReference>
<evidence type="ECO:0000259" key="20">
    <source>
        <dbReference type="SMART" id="SM00482"/>
    </source>
</evidence>
<sequence>MPEERSLEGKTLLLVDGSSYLYRAYHAMPDLRGPEGGPTGALYGMINMLRRMRKEVTAEYSACVFDAKGKTFRDDWYADYKANRPSMPDDLSRQIEPIHVAVRALGWPLLMIEGVEADDVIGTLSTEAEKRGMNVIVSTGDKDLAQLVSDHVTLINTMTNETLDRAGVIAKFGVPPERIIDYLSLIGDTVDNVPGVEKCGPKTAIKWLTQYETLDGIVAHADEIKGAVGDNLRRALDFLPMAKKLVTVERQCDLTGHIVSIEESLESRPESREELRDVFTRNGFKTWLREVETASAVEGPEADVPAALTVDHERHYDTVQTWEQFDAWLEKINAAELTAFDTETTSLDPMTAQIVGLSLSVEPGYAAYVPLAHRGSDAPVQLPRDEVLAKLKPWLESAEHKKVGQHMKYDEQVLANYGIEMRGVEHDTLLESYVLESHRTHDMDSLALRHLGIKTIKYEEVAGKGASQIGFDEVALDKAAEYAAEDADITLRLHQALYPQVAAEKTLDYVYRDIEVPTSRVLRKMERTGVLIDAEKLRAQSSEIATRLIQLEREAYVLAGGEFNLGSPKQIGQIFFEKLELPVVKKTPSGAPSTDEEVLQKLAEDYPLPKILLEHRGLSKLKSTYTDKLPRMVNATTGRVHTNYAQAVAVTGRLASNDPNLQNIPVRTGEGRRIREAFIAPPGHKLVSADYSQIELRIMAHISGDESLLRAFSQGEDIHRATAAEIFSVTPLEVSNDQRRVAKVINFGLIYGMSAFGLAANLGITRDAAKLYIDRYFARYPGVARYMDETRLSAKAKGYVETAFGRRLWLPEINGGNGPRRQAAERAAINAPMQGTAADLIKLSMIAVQKWIEESKIGTRMIMQVHDELILEVPDAELSDVRKRLPELMCGVAALKVPLVAEVGAGLNWEEAH</sequence>
<evidence type="ECO:0000256" key="13">
    <source>
        <dbReference type="ARBA" id="ARBA00023125"/>
    </source>
</evidence>
<gene>
    <name evidence="17 21" type="primary">polA</name>
    <name evidence="21" type="ORF">GNZ13_01035</name>
</gene>
<evidence type="ECO:0000313" key="22">
    <source>
        <dbReference type="Proteomes" id="UP000655523"/>
    </source>
</evidence>
<keyword evidence="7 17" id="KW-0235">DNA replication</keyword>
<evidence type="ECO:0000256" key="17">
    <source>
        <dbReference type="RuleBase" id="RU004460"/>
    </source>
</evidence>
<dbReference type="InterPro" id="IPR002298">
    <property type="entry name" value="DNA_polymerase_A"/>
</dbReference>
<dbReference type="FunFam" id="3.30.420.10:FF:000026">
    <property type="entry name" value="DNA polymerase I"/>
    <property type="match status" value="1"/>
</dbReference>
<evidence type="ECO:0000256" key="2">
    <source>
        <dbReference type="ARBA" id="ARBA00011541"/>
    </source>
</evidence>
<dbReference type="InterPro" id="IPR002421">
    <property type="entry name" value="5-3_exonuclease"/>
</dbReference>
<comment type="similarity">
    <text evidence="1 17">Belongs to the DNA polymerase type-A family.</text>
</comment>
<evidence type="ECO:0000256" key="5">
    <source>
        <dbReference type="ARBA" id="ARBA00022679"/>
    </source>
</evidence>
<dbReference type="NCBIfam" id="NF004397">
    <property type="entry name" value="PRK05755.1"/>
    <property type="match status" value="1"/>
</dbReference>
<dbReference type="AlphaFoldDB" id="A0A972SFW3"/>
<dbReference type="InterPro" id="IPR043502">
    <property type="entry name" value="DNA/RNA_pol_sf"/>
</dbReference>
<dbReference type="GO" id="GO:0006302">
    <property type="term" value="P:double-strand break repair"/>
    <property type="evidence" value="ECO:0007669"/>
    <property type="project" value="TreeGrafter"/>
</dbReference>
<dbReference type="GO" id="GO:0003887">
    <property type="term" value="F:DNA-directed DNA polymerase activity"/>
    <property type="evidence" value="ECO:0007669"/>
    <property type="project" value="UniProtKB-UniRule"/>
</dbReference>
<dbReference type="InterPro" id="IPR029060">
    <property type="entry name" value="PIN-like_dom_sf"/>
</dbReference>
<dbReference type="CDD" id="cd08637">
    <property type="entry name" value="DNA_pol_A_pol_I_C"/>
    <property type="match status" value="1"/>
</dbReference>
<dbReference type="CDD" id="cd09898">
    <property type="entry name" value="H3TH_53EXO"/>
    <property type="match status" value="1"/>
</dbReference>
<dbReference type="GO" id="GO:0008408">
    <property type="term" value="F:3'-5' exonuclease activity"/>
    <property type="evidence" value="ECO:0007669"/>
    <property type="project" value="UniProtKB-UniRule"/>
</dbReference>
<accession>A0A972SFW3</accession>
<dbReference type="NCBIfam" id="TIGR00593">
    <property type="entry name" value="pola"/>
    <property type="match status" value="1"/>
</dbReference>
<dbReference type="InterPro" id="IPR012337">
    <property type="entry name" value="RNaseH-like_sf"/>
</dbReference>
<dbReference type="Gene3D" id="3.30.420.10">
    <property type="entry name" value="Ribonuclease H-like superfamily/Ribonuclease H"/>
    <property type="match status" value="1"/>
</dbReference>
<dbReference type="EC" id="2.7.7.7" evidence="3 16"/>
<dbReference type="SUPFAM" id="SSF88723">
    <property type="entry name" value="PIN domain-like"/>
    <property type="match status" value="1"/>
</dbReference>
<evidence type="ECO:0000256" key="7">
    <source>
        <dbReference type="ARBA" id="ARBA00022705"/>
    </source>
</evidence>
<dbReference type="Gene3D" id="1.20.1060.10">
    <property type="entry name" value="Taq DNA Polymerase, Chain T, domain 4"/>
    <property type="match status" value="1"/>
</dbReference>
<evidence type="ECO:0000256" key="11">
    <source>
        <dbReference type="ARBA" id="ARBA00022839"/>
    </source>
</evidence>
<dbReference type="PANTHER" id="PTHR10133:SF27">
    <property type="entry name" value="DNA POLYMERASE NU"/>
    <property type="match status" value="1"/>
</dbReference>
<keyword evidence="13 17" id="KW-0238">DNA-binding</keyword>
<evidence type="ECO:0000256" key="4">
    <source>
        <dbReference type="ARBA" id="ARBA00020311"/>
    </source>
</evidence>
<keyword evidence="11 17" id="KW-0269">Exonuclease</keyword>
<dbReference type="FunFam" id="3.40.50.1010:FF:000001">
    <property type="entry name" value="DNA polymerase I"/>
    <property type="match status" value="1"/>
</dbReference>
<dbReference type="GO" id="GO:0006261">
    <property type="term" value="P:DNA-templated DNA replication"/>
    <property type="evidence" value="ECO:0007669"/>
    <property type="project" value="UniProtKB-UniRule"/>
</dbReference>
<keyword evidence="22" id="KW-1185">Reference proteome</keyword>
<evidence type="ECO:0000256" key="12">
    <source>
        <dbReference type="ARBA" id="ARBA00022932"/>
    </source>
</evidence>
<keyword evidence="8" id="KW-0540">Nuclease</keyword>
<comment type="function">
    <text evidence="17">In addition to polymerase activity, this DNA polymerase exhibits 3'-5' and 5'-3' exonuclease activity.</text>
</comment>
<protein>
    <recommendedName>
        <fullName evidence="4 16">DNA polymerase I</fullName>
        <ecNumber evidence="3 16">2.7.7.7</ecNumber>
    </recommendedName>
</protein>
<evidence type="ECO:0000256" key="6">
    <source>
        <dbReference type="ARBA" id="ARBA00022695"/>
    </source>
</evidence>
<dbReference type="InterPro" id="IPR020046">
    <property type="entry name" value="5-3_exonucl_a-hlix_arch_N"/>
</dbReference>
<keyword evidence="5 17" id="KW-0808">Transferase</keyword>
<keyword evidence="14 17" id="KW-0234">DNA repair</keyword>
<evidence type="ECO:0000256" key="10">
    <source>
        <dbReference type="ARBA" id="ARBA00022801"/>
    </source>
</evidence>
<dbReference type="PRINTS" id="PR00868">
    <property type="entry name" value="DNAPOLI"/>
</dbReference>
<evidence type="ECO:0000259" key="18">
    <source>
        <dbReference type="SMART" id="SM00474"/>
    </source>
</evidence>
<evidence type="ECO:0000256" key="14">
    <source>
        <dbReference type="ARBA" id="ARBA00023204"/>
    </source>
</evidence>
<dbReference type="Pfam" id="PF00476">
    <property type="entry name" value="DNA_pol_A"/>
    <property type="match status" value="1"/>
</dbReference>
<dbReference type="Pfam" id="PF02739">
    <property type="entry name" value="5_3_exonuc_N"/>
    <property type="match status" value="1"/>
</dbReference>
<evidence type="ECO:0000256" key="16">
    <source>
        <dbReference type="NCBIfam" id="TIGR00593"/>
    </source>
</evidence>
<evidence type="ECO:0000259" key="19">
    <source>
        <dbReference type="SMART" id="SM00475"/>
    </source>
</evidence>
<feature type="domain" description="3'-5' exonuclease" evidence="18">
    <location>
        <begin position="316"/>
        <end position="502"/>
    </location>
</feature>
<dbReference type="InterPro" id="IPR036397">
    <property type="entry name" value="RNaseH_sf"/>
</dbReference>
<dbReference type="InterPro" id="IPR008918">
    <property type="entry name" value="HhH2"/>
</dbReference>
<dbReference type="CDD" id="cd06139">
    <property type="entry name" value="DNA_polA_I_Ecoli_like_exo"/>
    <property type="match status" value="1"/>
</dbReference>
<evidence type="ECO:0000256" key="15">
    <source>
        <dbReference type="ARBA" id="ARBA00049244"/>
    </source>
</evidence>
<dbReference type="InterPro" id="IPR001098">
    <property type="entry name" value="DNA-dir_DNA_pol_A_palm_dom"/>
</dbReference>
<evidence type="ECO:0000313" key="21">
    <source>
        <dbReference type="EMBL" id="NPT53232.1"/>
    </source>
</evidence>
<dbReference type="Pfam" id="PF01612">
    <property type="entry name" value="DNA_pol_A_exo1"/>
    <property type="match status" value="1"/>
</dbReference>
<dbReference type="Gene3D" id="3.40.50.1010">
    <property type="entry name" value="5'-nuclease"/>
    <property type="match status" value="1"/>
</dbReference>
<dbReference type="InterPro" id="IPR019760">
    <property type="entry name" value="DNA-dir_DNA_pol_A_CS"/>
</dbReference>
<organism evidence="21 22">
    <name type="scientific">Paraburkholderia elongata</name>
    <dbReference type="NCBI Taxonomy" id="2675747"/>
    <lineage>
        <taxon>Bacteria</taxon>
        <taxon>Pseudomonadati</taxon>
        <taxon>Pseudomonadota</taxon>
        <taxon>Betaproteobacteria</taxon>
        <taxon>Burkholderiales</taxon>
        <taxon>Burkholderiaceae</taxon>
        <taxon>Paraburkholderia</taxon>
    </lineage>
</organism>
<dbReference type="GO" id="GO:0003677">
    <property type="term" value="F:DNA binding"/>
    <property type="evidence" value="ECO:0007669"/>
    <property type="project" value="UniProtKB-UniRule"/>
</dbReference>
<dbReference type="SMART" id="SM00482">
    <property type="entry name" value="POLAc"/>
    <property type="match status" value="1"/>
</dbReference>
<dbReference type="Gene3D" id="3.30.70.370">
    <property type="match status" value="1"/>
</dbReference>
<evidence type="ECO:0000256" key="8">
    <source>
        <dbReference type="ARBA" id="ARBA00022722"/>
    </source>
</evidence>
<dbReference type="SUPFAM" id="SSF47807">
    <property type="entry name" value="5' to 3' exonuclease, C-terminal subdomain"/>
    <property type="match status" value="1"/>
</dbReference>
<dbReference type="CDD" id="cd09859">
    <property type="entry name" value="PIN_53EXO"/>
    <property type="match status" value="1"/>
</dbReference>
<evidence type="ECO:0000256" key="3">
    <source>
        <dbReference type="ARBA" id="ARBA00012417"/>
    </source>
</evidence>
<dbReference type="SUPFAM" id="SSF53098">
    <property type="entry name" value="Ribonuclease H-like"/>
    <property type="match status" value="1"/>
</dbReference>
<comment type="caution">
    <text evidence="21">The sequence shown here is derived from an EMBL/GenBank/DDBJ whole genome shotgun (WGS) entry which is preliminary data.</text>
</comment>